<dbReference type="GO" id="GO:0005829">
    <property type="term" value="C:cytosol"/>
    <property type="evidence" value="ECO:0007669"/>
    <property type="project" value="TreeGrafter"/>
</dbReference>
<organism evidence="13 14">
    <name type="scientific">Brevibacterium aurantiacum</name>
    <dbReference type="NCBI Taxonomy" id="273384"/>
    <lineage>
        <taxon>Bacteria</taxon>
        <taxon>Bacillati</taxon>
        <taxon>Actinomycetota</taxon>
        <taxon>Actinomycetes</taxon>
        <taxon>Micrococcales</taxon>
        <taxon>Brevibacteriaceae</taxon>
        <taxon>Brevibacterium</taxon>
    </lineage>
</organism>
<evidence type="ECO:0000313" key="14">
    <source>
        <dbReference type="Proteomes" id="UP000282731"/>
    </source>
</evidence>
<name>A0A3T0DRK0_BREAU</name>
<reference evidence="13 14" key="1">
    <citation type="submission" date="2017-12" db="EMBL/GenBank/DDBJ databases">
        <authorList>
            <person name="Levesque S."/>
        </authorList>
    </citation>
    <scope>NUCLEOTIDE SEQUENCE [LARGE SCALE GENOMIC DNA]</scope>
    <source>
        <strain evidence="13 14">SMQ-1420</strain>
    </source>
</reference>
<feature type="domain" description="UvrD-like helicase ATP-binding" evidence="11">
    <location>
        <begin position="1"/>
        <end position="458"/>
    </location>
</feature>
<dbReference type="InterPro" id="IPR014016">
    <property type="entry name" value="UvrD-like_ATP-bd"/>
</dbReference>
<dbReference type="PROSITE" id="PS51217">
    <property type="entry name" value="UVRD_HELICASE_CTER"/>
    <property type="match status" value="1"/>
</dbReference>
<evidence type="ECO:0000256" key="3">
    <source>
        <dbReference type="ARBA" id="ARBA00022806"/>
    </source>
</evidence>
<dbReference type="Gene3D" id="3.40.50.300">
    <property type="entry name" value="P-loop containing nucleotide triphosphate hydrolases"/>
    <property type="match status" value="4"/>
</dbReference>
<dbReference type="GO" id="GO:0009338">
    <property type="term" value="C:exodeoxyribonuclease V complex"/>
    <property type="evidence" value="ECO:0007669"/>
    <property type="project" value="TreeGrafter"/>
</dbReference>
<comment type="catalytic activity">
    <reaction evidence="8">
        <text>ATP + H2O = ADP + phosphate + H(+)</text>
        <dbReference type="Rhea" id="RHEA:13065"/>
        <dbReference type="ChEBI" id="CHEBI:15377"/>
        <dbReference type="ChEBI" id="CHEBI:15378"/>
        <dbReference type="ChEBI" id="CHEBI:30616"/>
        <dbReference type="ChEBI" id="CHEBI:43474"/>
        <dbReference type="ChEBI" id="CHEBI:456216"/>
        <dbReference type="EC" id="5.6.2.4"/>
    </reaction>
</comment>
<keyword evidence="3 9" id="KW-0347">Helicase</keyword>
<dbReference type="InterPro" id="IPR027417">
    <property type="entry name" value="P-loop_NTPase"/>
</dbReference>
<dbReference type="Pfam" id="PF13361">
    <property type="entry name" value="UvrD_C"/>
    <property type="match status" value="1"/>
</dbReference>
<dbReference type="EC" id="5.6.2.4" evidence="7"/>
<keyword evidence="13" id="KW-0540">Nuclease</keyword>
<keyword evidence="1 9" id="KW-0547">Nucleotide-binding</keyword>
<feature type="compositionally biased region" description="Basic and acidic residues" evidence="10">
    <location>
        <begin position="221"/>
        <end position="234"/>
    </location>
</feature>
<evidence type="ECO:0000256" key="1">
    <source>
        <dbReference type="ARBA" id="ARBA00022741"/>
    </source>
</evidence>
<evidence type="ECO:0000259" key="11">
    <source>
        <dbReference type="PROSITE" id="PS51198"/>
    </source>
</evidence>
<dbReference type="GO" id="GO:0000725">
    <property type="term" value="P:recombinational repair"/>
    <property type="evidence" value="ECO:0007669"/>
    <property type="project" value="TreeGrafter"/>
</dbReference>
<accession>A0A3T0DRK0</accession>
<keyword evidence="2 9" id="KW-0378">Hydrolase</keyword>
<dbReference type="GO" id="GO:0004527">
    <property type="term" value="F:exonuclease activity"/>
    <property type="evidence" value="ECO:0007669"/>
    <property type="project" value="UniProtKB-KW"/>
</dbReference>
<evidence type="ECO:0000256" key="4">
    <source>
        <dbReference type="ARBA" id="ARBA00022840"/>
    </source>
</evidence>
<dbReference type="Proteomes" id="UP000282731">
    <property type="component" value="Chromosome"/>
</dbReference>
<dbReference type="GO" id="GO:0043138">
    <property type="term" value="F:3'-5' DNA helicase activity"/>
    <property type="evidence" value="ECO:0007669"/>
    <property type="project" value="UniProtKB-EC"/>
</dbReference>
<comment type="catalytic activity">
    <reaction evidence="6">
        <text>Couples ATP hydrolysis with the unwinding of duplex DNA by translocating in the 3'-5' direction.</text>
        <dbReference type="EC" id="5.6.2.4"/>
    </reaction>
</comment>
<protein>
    <recommendedName>
        <fullName evidence="7">DNA 3'-5' helicase</fullName>
        <ecNumber evidence="7">5.6.2.4</ecNumber>
    </recommendedName>
</protein>
<keyword evidence="13" id="KW-0269">Exonuclease</keyword>
<evidence type="ECO:0000256" key="5">
    <source>
        <dbReference type="ARBA" id="ARBA00023235"/>
    </source>
</evidence>
<dbReference type="AlphaFoldDB" id="A0A3T0DRK0"/>
<dbReference type="EMBL" id="CP025334">
    <property type="protein sequence ID" value="AZT97725.1"/>
    <property type="molecule type" value="Genomic_DNA"/>
</dbReference>
<proteinExistence type="predicted"/>
<keyword evidence="5" id="KW-0413">Isomerase</keyword>
<evidence type="ECO:0000256" key="8">
    <source>
        <dbReference type="ARBA" id="ARBA00048988"/>
    </source>
</evidence>
<evidence type="ECO:0000256" key="10">
    <source>
        <dbReference type="SAM" id="MobiDB-lite"/>
    </source>
</evidence>
<keyword evidence="4 9" id="KW-0067">ATP-binding</keyword>
<evidence type="ECO:0000256" key="2">
    <source>
        <dbReference type="ARBA" id="ARBA00022801"/>
    </source>
</evidence>
<dbReference type="PANTHER" id="PTHR11070">
    <property type="entry name" value="UVRD / RECB / PCRA DNA HELICASE FAMILY MEMBER"/>
    <property type="match status" value="1"/>
</dbReference>
<dbReference type="InterPro" id="IPR014017">
    <property type="entry name" value="DNA_helicase_UvrD-like_C"/>
</dbReference>
<dbReference type="RefSeq" id="WP_127362172.1">
    <property type="nucleotide sequence ID" value="NZ_CP025334.1"/>
</dbReference>
<feature type="domain" description="UvrD-like helicase C-terminal" evidence="12">
    <location>
        <begin position="479"/>
        <end position="744"/>
    </location>
</feature>
<feature type="binding site" evidence="9">
    <location>
        <begin position="8"/>
        <end position="15"/>
    </location>
    <ligand>
        <name>ATP</name>
        <dbReference type="ChEBI" id="CHEBI:30616"/>
    </ligand>
</feature>
<dbReference type="Gene3D" id="1.10.486.10">
    <property type="entry name" value="PCRA, domain 4"/>
    <property type="match status" value="1"/>
</dbReference>
<dbReference type="InterPro" id="IPR000212">
    <property type="entry name" value="DNA_helicase_UvrD/REP"/>
</dbReference>
<feature type="region of interest" description="Disordered" evidence="10">
    <location>
        <begin position="221"/>
        <end position="240"/>
    </location>
</feature>
<dbReference type="Pfam" id="PF00580">
    <property type="entry name" value="UvrD-helicase"/>
    <property type="match status" value="2"/>
</dbReference>
<evidence type="ECO:0000259" key="12">
    <source>
        <dbReference type="PROSITE" id="PS51217"/>
    </source>
</evidence>
<dbReference type="GO" id="GO:0016887">
    <property type="term" value="F:ATP hydrolysis activity"/>
    <property type="evidence" value="ECO:0007669"/>
    <property type="project" value="RHEA"/>
</dbReference>
<dbReference type="PROSITE" id="PS51198">
    <property type="entry name" value="UVRD_HELICASE_ATP_BIND"/>
    <property type="match status" value="1"/>
</dbReference>
<dbReference type="SUPFAM" id="SSF52540">
    <property type="entry name" value="P-loop containing nucleoside triphosphate hydrolases"/>
    <property type="match status" value="1"/>
</dbReference>
<evidence type="ECO:0000256" key="6">
    <source>
        <dbReference type="ARBA" id="ARBA00034617"/>
    </source>
</evidence>
<dbReference type="GO" id="GO:0003677">
    <property type="term" value="F:DNA binding"/>
    <property type="evidence" value="ECO:0007669"/>
    <property type="project" value="InterPro"/>
</dbReference>
<dbReference type="PANTHER" id="PTHR11070:SF23">
    <property type="entry name" value="RECBCD ENZYME SUBUNIT RECB"/>
    <property type="match status" value="1"/>
</dbReference>
<sequence>MSMHVITASAGSGKTYKLTELLSERLSKPSAGRAEPLRASEVIATTFTVRAASDLVDKTQKRLLDDGNIPAAEEIGTALIGTIHSVSGRLVTDYAIDAGFSPEVRILDEAEQTAAFNAAIDDLVAEAEATHRDLLLRTGHNGRPEDSNKWGHGPAAWSNLVKRVAEAARENNLGEQELLKSAEASVGLYLSALPAARTDNRAEWRDQLSSDIDELRDALRIAEDKEPDSERPPRVEIPGGSKGNIEGSIITLDRFVRDLDTDAEAGDPFARTEWSTWVKIAKAKYPKAPGGQAPGKYAVELLAQSSALLVSRELLANAAFQNDLATLIRLVFDTAISSLGAYENHKNQLGVMDFVDQEVRALDLLRSNERVRKSVASRYRLLAVDEFQDSSPIQLAIFTELAELVDEVIWVGDRKQAIYGFRGADPELMSDVFGALTKGSSGLGMATTENLGDSWRSTDPPLELSNTIFSSVFADQPEDEVILNVPPRRQKLRALGGRELWVPKTEPGKGRQPKQPMAKTIAEGVVDFLSRTPRLGDRTVGPEDIAVLMRTHDEVSAVVDALRDRGVSASGSKINLLGRREGQFVMSGLAAIADPKDTVAVAELVTLMSDHGSHGTWFDTAARMTDKDERKQQPHTWWNDSSLAGLADLRARVTEYGPADLVVAVIDALDLHQRIKAWSSPETRLANLDSLRSLAAEYEETAHQTRKPATASGLLDYFTEVATKFEHGTAYGSVLVMTMHQSKGLQWPVVIVGIPATKDYGHQEVSVEKAPAFDASRPLADRSIRLLPRVLKNYEPLKVRLGETDTVRNGTEAEYQEAARLLYVALTRAESYSILAFGEPKGEKNQVETSVGKKFLEWDVPTSEIGTRSSFNEDGVLQVADLRAGASDGDAKSAAWKSLPIRIGAYSTADNPETSSAAIRGRSSYSYTDIPRRSDVPSEGALSARFSPSSVPSAGIDAEVKVIADLGEPLVAGGGKDWDRVGDAVHAYLALPLQSLTEDIARSAAGRIINSWGTDGVLMPDLLVEAGRRWIVWVNENFPGAEILTEQPIAWRNDWAQVAEGWIDCRIHMKAGTHVLVDHKTYPGSDSSRHVSENFLGQLTSYSRAVEHTGEIAPERVLVHLPLKSEILEIILRRSQ</sequence>
<reference evidence="13 14" key="2">
    <citation type="submission" date="2019-01" db="EMBL/GenBank/DDBJ databases">
        <title>Comparative genomic analysis of Brevibacterium aurantiacum sheds light on its evolution and its adaptation to smear-ripened cheeses.</title>
        <authorList>
            <person name="Moineau S."/>
        </authorList>
    </citation>
    <scope>NUCLEOTIDE SEQUENCE [LARGE SCALE GENOMIC DNA]</scope>
    <source>
        <strain evidence="13 14">SMQ-1420</strain>
    </source>
</reference>
<evidence type="ECO:0000256" key="7">
    <source>
        <dbReference type="ARBA" id="ARBA00034808"/>
    </source>
</evidence>
<feature type="region of interest" description="Disordered" evidence="10">
    <location>
        <begin position="930"/>
        <end position="950"/>
    </location>
</feature>
<dbReference type="GO" id="GO:0005524">
    <property type="term" value="F:ATP binding"/>
    <property type="evidence" value="ECO:0007669"/>
    <property type="project" value="UniProtKB-UniRule"/>
</dbReference>
<evidence type="ECO:0000313" key="13">
    <source>
        <dbReference type="EMBL" id="AZT97725.1"/>
    </source>
</evidence>
<gene>
    <name evidence="13" type="ORF">CXR27_12515</name>
</gene>
<evidence type="ECO:0000256" key="9">
    <source>
        <dbReference type="PROSITE-ProRule" id="PRU00560"/>
    </source>
</evidence>